<name>F9YUF8_CAPCC</name>
<sequence>MEEEIRNAAEQLVSNTVNVQNDSLKDVFALYYIYFLNPWQK</sequence>
<dbReference type="HOGENOM" id="CLU_3267354_0_0_10"/>
<accession>F9YUF8</accession>
<gene>
    <name evidence="1" type="ordered locus">Ccan_08950</name>
</gene>
<evidence type="ECO:0000313" key="2">
    <source>
        <dbReference type="Proteomes" id="UP000008895"/>
    </source>
</evidence>
<evidence type="ECO:0000313" key="1">
    <source>
        <dbReference type="EMBL" id="AEK23013.1"/>
    </source>
</evidence>
<keyword evidence="2" id="KW-1185">Reference proteome</keyword>
<dbReference type="KEGG" id="ccm:Ccan_08950"/>
<proteinExistence type="predicted"/>
<organism evidence="1 2">
    <name type="scientific">Capnocytophaga canimorsus (strain 5)</name>
    <dbReference type="NCBI Taxonomy" id="860228"/>
    <lineage>
        <taxon>Bacteria</taxon>
        <taxon>Pseudomonadati</taxon>
        <taxon>Bacteroidota</taxon>
        <taxon>Flavobacteriia</taxon>
        <taxon>Flavobacteriales</taxon>
        <taxon>Flavobacteriaceae</taxon>
        <taxon>Capnocytophaga</taxon>
    </lineage>
</organism>
<dbReference type="AlphaFoldDB" id="F9YUF8"/>
<dbReference type="EMBL" id="CP002113">
    <property type="protein sequence ID" value="AEK23013.1"/>
    <property type="molecule type" value="Genomic_DNA"/>
</dbReference>
<reference evidence="1 2" key="1">
    <citation type="journal article" date="2011" name="J. Bacteriol.">
        <title>Complete genome sequence of the dog commensal and human pathogen Capnocytophaga canimorsus strain 5.</title>
        <authorList>
            <person name="Manfredi P."/>
            <person name="Pagni M."/>
            <person name="Cornelis G.R."/>
        </authorList>
    </citation>
    <scope>NUCLEOTIDE SEQUENCE [LARGE SCALE GENOMIC DNA]</scope>
    <source>
        <strain evidence="2">5</strain>
    </source>
</reference>
<protein>
    <submittedName>
        <fullName evidence="1">Uncharacterized protein</fullName>
    </submittedName>
</protein>
<dbReference type="STRING" id="860228.Ccan_08950"/>
<dbReference type="Proteomes" id="UP000008895">
    <property type="component" value="Chromosome"/>
</dbReference>